<proteinExistence type="predicted"/>
<evidence type="ECO:0000313" key="2">
    <source>
        <dbReference type="EMBL" id="PDW02017.1"/>
    </source>
</evidence>
<dbReference type="InterPro" id="IPR005532">
    <property type="entry name" value="SUMF_dom"/>
</dbReference>
<protein>
    <recommendedName>
        <fullName evidence="1">Sulfatase-modifying factor enzyme-like domain-containing protein</fullName>
    </recommendedName>
</protein>
<comment type="caution">
    <text evidence="2">The sequence shown here is derived from an EMBL/GenBank/DDBJ whole genome shotgun (WGS) entry which is preliminary data.</text>
</comment>
<feature type="non-terminal residue" evidence="2">
    <location>
        <position position="1"/>
    </location>
</feature>
<dbReference type="AlphaFoldDB" id="A0A2A6RG18"/>
<keyword evidence="3" id="KW-1185">Reference proteome</keyword>
<dbReference type="SUPFAM" id="SSF56436">
    <property type="entry name" value="C-type lectin-like"/>
    <property type="match status" value="1"/>
</dbReference>
<evidence type="ECO:0000259" key="1">
    <source>
        <dbReference type="Pfam" id="PF03781"/>
    </source>
</evidence>
<dbReference type="EMBL" id="NQWI01000093">
    <property type="protein sequence ID" value="PDW02017.1"/>
    <property type="molecule type" value="Genomic_DNA"/>
</dbReference>
<dbReference type="InterPro" id="IPR042095">
    <property type="entry name" value="SUMF_sf"/>
</dbReference>
<gene>
    <name evidence="2" type="ORF">CJ255_16235</name>
</gene>
<feature type="domain" description="Sulfatase-modifying factor enzyme-like" evidence="1">
    <location>
        <begin position="4"/>
        <end position="80"/>
    </location>
</feature>
<dbReference type="InterPro" id="IPR016187">
    <property type="entry name" value="CTDL_fold"/>
</dbReference>
<accession>A0A2A6RG18</accession>
<reference evidence="3" key="1">
    <citation type="submission" date="2017-08" db="EMBL/GenBank/DDBJ databases">
        <authorList>
            <person name="Grouzdev D.S."/>
            <person name="Gaisin V.A."/>
            <person name="Rysina M.S."/>
            <person name="Gorlenko V.M."/>
        </authorList>
    </citation>
    <scope>NUCLEOTIDE SEQUENCE [LARGE SCALE GENOMIC DNA]</scope>
    <source>
        <strain evidence="3">Kir15-3F</strain>
    </source>
</reference>
<dbReference type="InterPro" id="IPR051043">
    <property type="entry name" value="Sulfatase_Mod_Factor_Kinase"/>
</dbReference>
<organism evidence="2 3">
    <name type="scientific">Candidatus Viridilinea mediisalina</name>
    <dbReference type="NCBI Taxonomy" id="2024553"/>
    <lineage>
        <taxon>Bacteria</taxon>
        <taxon>Bacillati</taxon>
        <taxon>Chloroflexota</taxon>
        <taxon>Chloroflexia</taxon>
        <taxon>Chloroflexales</taxon>
        <taxon>Chloroflexineae</taxon>
        <taxon>Oscillochloridaceae</taxon>
        <taxon>Candidatus Viridilinea</taxon>
    </lineage>
</organism>
<dbReference type="PANTHER" id="PTHR23150">
    <property type="entry name" value="SULFATASE MODIFYING FACTOR 1, 2"/>
    <property type="match status" value="1"/>
</dbReference>
<name>A0A2A6RG18_9CHLR</name>
<sequence>ATPEGILDLAGNVWEWTRSEYRSYPYDPDDGREDSRKPAEKRFTLRGGSWGDHSLFLRAADRYHFPPDYRFQVVGLRLARHLPL</sequence>
<evidence type="ECO:0000313" key="3">
    <source>
        <dbReference type="Proteomes" id="UP000220527"/>
    </source>
</evidence>
<dbReference type="RefSeq" id="WP_165774753.1">
    <property type="nucleotide sequence ID" value="NZ_NQWI01000093.1"/>
</dbReference>
<dbReference type="Proteomes" id="UP000220527">
    <property type="component" value="Unassembled WGS sequence"/>
</dbReference>
<dbReference type="Gene3D" id="3.90.1580.10">
    <property type="entry name" value="paralog of FGE (formylglycine-generating enzyme)"/>
    <property type="match status" value="1"/>
</dbReference>
<dbReference type="Pfam" id="PF03781">
    <property type="entry name" value="FGE-sulfatase"/>
    <property type="match status" value="1"/>
</dbReference>